<sequence>MQDSFSYTYDSPLLLIEIQIGGNYPRRKRRILLPHLLNHDHDHDQPSSSSFTSANYQPPALYVAHLALTSSSCSHHFDRHSRAPLPPALKTTPTTAASFHHELLPRLYQPYSPYHVLNLHHHHHPPPPMQTNTMILGSLLGDIPAVRGVLTADLNVELGDNAVLRVAIGPGFVRSRQQEDAVLGQIISMGGFIPALDQYAITATGYKDSVWLLERLVEHLPRNNRRVELHILDHQFPGYREIFSYAAGAAYPFSTLILPSNFIAPDGSLPRGMLATELRNIGSLYILHGSDHTSPSANLDKILLLLTRFNTLRRLRVSKTLGMHDIDKEIEATFHEYHQFHVGGDDYVFV</sequence>
<evidence type="ECO:0000313" key="2">
    <source>
        <dbReference type="Proteomes" id="UP000521872"/>
    </source>
</evidence>
<gene>
    <name evidence="1" type="ORF">D9613_001074</name>
</gene>
<comment type="caution">
    <text evidence="1">The sequence shown here is derived from an EMBL/GenBank/DDBJ whole genome shotgun (WGS) entry which is preliminary data.</text>
</comment>
<protein>
    <submittedName>
        <fullName evidence="1">Uncharacterized protein</fullName>
    </submittedName>
</protein>
<name>A0A8H4R101_9AGAR</name>
<keyword evidence="2" id="KW-1185">Reference proteome</keyword>
<dbReference type="AlphaFoldDB" id="A0A8H4R101"/>
<dbReference type="EMBL" id="JAACJL010000015">
    <property type="protein sequence ID" value="KAF4620256.1"/>
    <property type="molecule type" value="Genomic_DNA"/>
</dbReference>
<organism evidence="1 2">
    <name type="scientific">Agrocybe pediades</name>
    <dbReference type="NCBI Taxonomy" id="84607"/>
    <lineage>
        <taxon>Eukaryota</taxon>
        <taxon>Fungi</taxon>
        <taxon>Dikarya</taxon>
        <taxon>Basidiomycota</taxon>
        <taxon>Agaricomycotina</taxon>
        <taxon>Agaricomycetes</taxon>
        <taxon>Agaricomycetidae</taxon>
        <taxon>Agaricales</taxon>
        <taxon>Agaricineae</taxon>
        <taxon>Strophariaceae</taxon>
        <taxon>Agrocybe</taxon>
    </lineage>
</organism>
<proteinExistence type="predicted"/>
<evidence type="ECO:0000313" key="1">
    <source>
        <dbReference type="EMBL" id="KAF4620256.1"/>
    </source>
</evidence>
<dbReference type="Proteomes" id="UP000521872">
    <property type="component" value="Unassembled WGS sequence"/>
</dbReference>
<accession>A0A8H4R101</accession>
<reference evidence="1 2" key="1">
    <citation type="submission" date="2019-12" db="EMBL/GenBank/DDBJ databases">
        <authorList>
            <person name="Floudas D."/>
            <person name="Bentzer J."/>
            <person name="Ahren D."/>
            <person name="Johansson T."/>
            <person name="Persson P."/>
            <person name="Tunlid A."/>
        </authorList>
    </citation>
    <scope>NUCLEOTIDE SEQUENCE [LARGE SCALE GENOMIC DNA]</scope>
    <source>
        <strain evidence="1 2">CBS 102.39</strain>
    </source>
</reference>